<protein>
    <recommendedName>
        <fullName evidence="3 12">Beta-ketoacyl-[acyl-carrier-protein] synthase III</fullName>
        <shortName evidence="12">Beta-ketoacyl-ACP synthase III</shortName>
        <shortName evidence="12">KAS III</shortName>
        <ecNumber evidence="3 12">2.3.1.180</ecNumber>
    </recommendedName>
    <alternativeName>
        <fullName evidence="12">3-oxoacyl-[acyl-carrier-protein] synthase 3</fullName>
    </alternativeName>
    <alternativeName>
        <fullName evidence="12">3-oxoacyl-[acyl-carrier-protein] synthase III</fullName>
    </alternativeName>
</protein>
<keyword evidence="8 12" id="KW-0275">Fatty acid biosynthesis</keyword>
<dbReference type="PANTHER" id="PTHR43091:SF1">
    <property type="entry name" value="BETA-KETOACYL-[ACYL-CARRIER-PROTEIN] SYNTHASE III, CHLOROPLASTIC"/>
    <property type="match status" value="1"/>
</dbReference>
<evidence type="ECO:0000256" key="6">
    <source>
        <dbReference type="ARBA" id="ARBA00022832"/>
    </source>
</evidence>
<evidence type="ECO:0000313" key="16">
    <source>
        <dbReference type="Proteomes" id="UP000279284"/>
    </source>
</evidence>
<dbReference type="Gene3D" id="3.40.47.10">
    <property type="match status" value="1"/>
</dbReference>
<comment type="subunit">
    <text evidence="12">Homodimer.</text>
</comment>
<evidence type="ECO:0000256" key="5">
    <source>
        <dbReference type="ARBA" id="ARBA00022679"/>
    </source>
</evidence>
<evidence type="ECO:0000256" key="12">
    <source>
        <dbReference type="HAMAP-Rule" id="MF_01815"/>
    </source>
</evidence>
<comment type="similarity">
    <text evidence="2 12">Belongs to the thiolase-like superfamily. FabH family.</text>
</comment>
<dbReference type="FunFam" id="3.40.47.10:FF:000004">
    <property type="entry name" value="3-oxoacyl-[acyl-carrier-protein] synthase 3"/>
    <property type="match status" value="1"/>
</dbReference>
<evidence type="ECO:0000259" key="14">
    <source>
        <dbReference type="Pfam" id="PF08545"/>
    </source>
</evidence>
<comment type="catalytic activity">
    <reaction evidence="11">
        <text>malonyl-[ACP] + acetyl-CoA + H(+) = 3-oxobutanoyl-[ACP] + CO2 + CoA</text>
        <dbReference type="Rhea" id="RHEA:12080"/>
        <dbReference type="Rhea" id="RHEA-COMP:9623"/>
        <dbReference type="Rhea" id="RHEA-COMP:9625"/>
        <dbReference type="ChEBI" id="CHEBI:15378"/>
        <dbReference type="ChEBI" id="CHEBI:16526"/>
        <dbReference type="ChEBI" id="CHEBI:57287"/>
        <dbReference type="ChEBI" id="CHEBI:57288"/>
        <dbReference type="ChEBI" id="CHEBI:78449"/>
        <dbReference type="ChEBI" id="CHEBI:78450"/>
        <dbReference type="EC" id="2.3.1.180"/>
    </reaction>
    <physiologicalReaction direction="left-to-right" evidence="11">
        <dbReference type="Rhea" id="RHEA:12081"/>
    </physiologicalReaction>
</comment>
<dbReference type="STRING" id="493.BWD07_07595"/>
<gene>
    <name evidence="12 15" type="primary">fabH</name>
    <name evidence="15" type="ORF">NCTC10296_02161</name>
</gene>
<dbReference type="UniPathway" id="UPA00094"/>
<dbReference type="InterPro" id="IPR013747">
    <property type="entry name" value="ACP_syn_III_C"/>
</dbReference>
<keyword evidence="5 12" id="KW-0808">Transferase</keyword>
<dbReference type="InterPro" id="IPR013751">
    <property type="entry name" value="ACP_syn_III_N"/>
</dbReference>
<proteinExistence type="inferred from homology"/>
<organism evidence="15 16">
    <name type="scientific">Neisseria canis</name>
    <dbReference type="NCBI Taxonomy" id="493"/>
    <lineage>
        <taxon>Bacteria</taxon>
        <taxon>Pseudomonadati</taxon>
        <taxon>Pseudomonadota</taxon>
        <taxon>Betaproteobacteria</taxon>
        <taxon>Neisseriales</taxon>
        <taxon>Neisseriaceae</taxon>
        <taxon>Neisseria</taxon>
    </lineage>
</organism>
<evidence type="ECO:0000313" key="15">
    <source>
        <dbReference type="EMBL" id="VEF03128.1"/>
    </source>
</evidence>
<keyword evidence="9 12" id="KW-0511">Multifunctional enzyme</keyword>
<dbReference type="GO" id="GO:0005737">
    <property type="term" value="C:cytoplasm"/>
    <property type="evidence" value="ECO:0007669"/>
    <property type="project" value="UniProtKB-SubCell"/>
</dbReference>
<evidence type="ECO:0000256" key="3">
    <source>
        <dbReference type="ARBA" id="ARBA00012333"/>
    </source>
</evidence>
<dbReference type="EC" id="2.3.1.180" evidence="3 12"/>
<evidence type="ECO:0000256" key="8">
    <source>
        <dbReference type="ARBA" id="ARBA00023160"/>
    </source>
</evidence>
<evidence type="ECO:0000256" key="1">
    <source>
        <dbReference type="ARBA" id="ARBA00005194"/>
    </source>
</evidence>
<evidence type="ECO:0000256" key="9">
    <source>
        <dbReference type="ARBA" id="ARBA00023268"/>
    </source>
</evidence>
<keyword evidence="4 12" id="KW-0444">Lipid biosynthesis</keyword>
<evidence type="ECO:0000256" key="10">
    <source>
        <dbReference type="ARBA" id="ARBA00023315"/>
    </source>
</evidence>
<dbReference type="SUPFAM" id="SSF53901">
    <property type="entry name" value="Thiolase-like"/>
    <property type="match status" value="1"/>
</dbReference>
<dbReference type="OrthoDB" id="9815506at2"/>
<comment type="function">
    <text evidence="12">Catalyzes the condensation reaction of fatty acid synthesis by the addition to an acyl acceptor of two carbons from malonyl-ACP. Catalyzes the first condensation reaction which initiates fatty acid synthesis and may therefore play a role in governing the total rate of fatty acid production. Possesses both acetoacetyl-ACP synthase and acetyl transacylase activities. Its substrate specificity determines the biosynthesis of branched-chain and/or straight-chain of fatty acids.</text>
</comment>
<dbReference type="NCBIfam" id="TIGR00747">
    <property type="entry name" value="fabH"/>
    <property type="match status" value="1"/>
</dbReference>
<keyword evidence="7 12" id="KW-0443">Lipid metabolism</keyword>
<evidence type="ECO:0000256" key="7">
    <source>
        <dbReference type="ARBA" id="ARBA00023098"/>
    </source>
</evidence>
<sequence length="319" mass="33636">MQYAKILGSGSYLPTKRVSNDDLAKFIDTSDEWITSRTGIKNRHIAADNEKTSDLAVFAAKAALVDAGVSASDIDLIIVATATPDMQFPSTATIVQQKLGIGGCPAFDVQAVCAGFMYALTTANAYIKSCMANKVLVIGAEIFSRILDWNDRSTCVLFGDGAGAVVLGASDEVGIIHSKLQADGNYLDLLKTPGQIANGQICGTPFLTMDGPGVYKFAVKNLSQVAEDVLKEAGMSADQIDWVVPHQANKRIIESTAKHLGLSMDKVILTVQDHGNTSAASVPLALDAGIKAGKIKRGQTLLLEGIGGGFAWGAVLLKY</sequence>
<dbReference type="Pfam" id="PF08541">
    <property type="entry name" value="ACP_syn_III_C"/>
    <property type="match status" value="1"/>
</dbReference>
<keyword evidence="16" id="KW-1185">Reference proteome</keyword>
<feature type="domain" description="Beta-ketoacyl-[acyl-carrier-protein] synthase III C-terminal" evidence="13">
    <location>
        <begin position="230"/>
        <end position="319"/>
    </location>
</feature>
<evidence type="ECO:0000256" key="11">
    <source>
        <dbReference type="ARBA" id="ARBA00051096"/>
    </source>
</evidence>
<feature type="domain" description="Beta-ketoacyl-[acyl-carrier-protein] synthase III N-terminal" evidence="14">
    <location>
        <begin position="107"/>
        <end position="184"/>
    </location>
</feature>
<dbReference type="InterPro" id="IPR004655">
    <property type="entry name" value="FabH"/>
</dbReference>
<dbReference type="GO" id="GO:0004315">
    <property type="term" value="F:3-oxoacyl-[acyl-carrier-protein] synthase activity"/>
    <property type="evidence" value="ECO:0007669"/>
    <property type="project" value="InterPro"/>
</dbReference>
<feature type="active site" evidence="12">
    <location>
        <position position="276"/>
    </location>
</feature>
<dbReference type="NCBIfam" id="NF006829">
    <property type="entry name" value="PRK09352.1"/>
    <property type="match status" value="1"/>
</dbReference>
<dbReference type="PANTHER" id="PTHR43091">
    <property type="entry name" value="3-OXOACYL-[ACYL-CARRIER-PROTEIN] SYNTHASE"/>
    <property type="match status" value="1"/>
</dbReference>
<dbReference type="AlphaFoldDB" id="A0A448DAS9"/>
<dbReference type="GO" id="GO:0006633">
    <property type="term" value="P:fatty acid biosynthetic process"/>
    <property type="evidence" value="ECO:0007669"/>
    <property type="project" value="UniProtKB-UniRule"/>
</dbReference>
<name>A0A448DAS9_9NEIS</name>
<dbReference type="RefSeq" id="WP_085416748.1">
    <property type="nucleotide sequence ID" value="NZ_CAUJPY010000017.1"/>
</dbReference>
<reference evidence="15 16" key="1">
    <citation type="submission" date="2018-12" db="EMBL/GenBank/DDBJ databases">
        <authorList>
            <consortium name="Pathogen Informatics"/>
        </authorList>
    </citation>
    <scope>NUCLEOTIDE SEQUENCE [LARGE SCALE GENOMIC DNA]</scope>
    <source>
        <strain evidence="15 16">NCTC10296</strain>
    </source>
</reference>
<evidence type="ECO:0000256" key="2">
    <source>
        <dbReference type="ARBA" id="ARBA00008642"/>
    </source>
</evidence>
<feature type="active site" evidence="12">
    <location>
        <position position="113"/>
    </location>
</feature>
<dbReference type="HAMAP" id="MF_01815">
    <property type="entry name" value="FabH"/>
    <property type="match status" value="1"/>
</dbReference>
<comment type="domain">
    <text evidence="12">The last Arg residue of the ACP-binding site is essential for the weak association between ACP/AcpP and FabH.</text>
</comment>
<keyword evidence="6 12" id="KW-0276">Fatty acid metabolism</keyword>
<dbReference type="GO" id="GO:0033818">
    <property type="term" value="F:beta-ketoacyl-acyl-carrier-protein synthase III activity"/>
    <property type="evidence" value="ECO:0007669"/>
    <property type="project" value="UniProtKB-UniRule"/>
</dbReference>
<dbReference type="KEGG" id="nci:NCTC10296_02161"/>
<feature type="region of interest" description="ACP-binding" evidence="12">
    <location>
        <begin position="247"/>
        <end position="251"/>
    </location>
</feature>
<accession>A0A448DAS9</accession>
<dbReference type="EMBL" id="LR134313">
    <property type="protein sequence ID" value="VEF03128.1"/>
    <property type="molecule type" value="Genomic_DNA"/>
</dbReference>
<dbReference type="CDD" id="cd00830">
    <property type="entry name" value="KAS_III"/>
    <property type="match status" value="1"/>
</dbReference>
<comment type="pathway">
    <text evidence="1 12">Lipid metabolism; fatty acid biosynthesis.</text>
</comment>
<dbReference type="Pfam" id="PF08545">
    <property type="entry name" value="ACP_syn_III"/>
    <property type="match status" value="1"/>
</dbReference>
<evidence type="ECO:0000256" key="4">
    <source>
        <dbReference type="ARBA" id="ARBA00022516"/>
    </source>
</evidence>
<evidence type="ECO:0000259" key="13">
    <source>
        <dbReference type="Pfam" id="PF08541"/>
    </source>
</evidence>
<dbReference type="InterPro" id="IPR016039">
    <property type="entry name" value="Thiolase-like"/>
</dbReference>
<comment type="subcellular location">
    <subcellularLocation>
        <location evidence="12">Cytoplasm</location>
    </subcellularLocation>
</comment>
<feature type="active site" evidence="12">
    <location>
        <position position="246"/>
    </location>
</feature>
<keyword evidence="10 12" id="KW-0012">Acyltransferase</keyword>
<dbReference type="Proteomes" id="UP000279284">
    <property type="component" value="Chromosome"/>
</dbReference>
<keyword evidence="12" id="KW-0963">Cytoplasm</keyword>